<dbReference type="RefSeq" id="WP_379800987.1">
    <property type="nucleotide sequence ID" value="NZ_JBHSFY010000017.1"/>
</dbReference>
<accession>A0ABV8ZJ08</accession>
<gene>
    <name evidence="2" type="ORF">ACFO3N_21895</name>
</gene>
<dbReference type="Proteomes" id="UP001596003">
    <property type="component" value="Unassembled WGS sequence"/>
</dbReference>
<protein>
    <recommendedName>
        <fullName evidence="4">Lipocalin-like domain-containing protein</fullName>
    </recommendedName>
</protein>
<evidence type="ECO:0000313" key="2">
    <source>
        <dbReference type="EMBL" id="MFC4479743.1"/>
    </source>
</evidence>
<organism evidence="2 3">
    <name type="scientific">Flavobacterium chungangensis</name>
    <dbReference type="NCBI Taxonomy" id="2708132"/>
    <lineage>
        <taxon>Bacteria</taxon>
        <taxon>Pseudomonadati</taxon>
        <taxon>Bacteroidota</taxon>
        <taxon>Flavobacteriia</taxon>
        <taxon>Flavobacteriales</taxon>
        <taxon>Flavobacteriaceae</taxon>
        <taxon>Flavobacterium</taxon>
    </lineage>
</organism>
<name>A0ABV8ZJ08_9FLAO</name>
<comment type="caution">
    <text evidence="2">The sequence shown here is derived from an EMBL/GenBank/DDBJ whole genome shotgun (WGS) entry which is preliminary data.</text>
</comment>
<proteinExistence type="predicted"/>
<dbReference type="PROSITE" id="PS51257">
    <property type="entry name" value="PROKAR_LIPOPROTEIN"/>
    <property type="match status" value="1"/>
</dbReference>
<feature type="chain" id="PRO_5045495745" description="Lipocalin-like domain-containing protein" evidence="1">
    <location>
        <begin position="19"/>
        <end position="141"/>
    </location>
</feature>
<evidence type="ECO:0008006" key="4">
    <source>
        <dbReference type="Google" id="ProtNLM"/>
    </source>
</evidence>
<keyword evidence="3" id="KW-1185">Reference proteome</keyword>
<feature type="signal peptide" evidence="1">
    <location>
        <begin position="1"/>
        <end position="18"/>
    </location>
</feature>
<sequence length="141" mass="16072">MKKIGLLIAMFVSLISCSNDDLSDKADTAVTDYYGKWIQYTEAKFSNDPSSKQYSYEFNKDNTFSKRRVYENIDVTLTGTFEIISKENLTRFVLTYKEKKENSFISNCTGSLIESFTLDKSGHLLDDARACDGSFVFKKAN</sequence>
<evidence type="ECO:0000313" key="3">
    <source>
        <dbReference type="Proteomes" id="UP001596003"/>
    </source>
</evidence>
<keyword evidence="1" id="KW-0732">Signal</keyword>
<reference evidence="3" key="1">
    <citation type="journal article" date="2019" name="Int. J. Syst. Evol. Microbiol.">
        <title>The Global Catalogue of Microorganisms (GCM) 10K type strain sequencing project: providing services to taxonomists for standard genome sequencing and annotation.</title>
        <authorList>
            <consortium name="The Broad Institute Genomics Platform"/>
            <consortium name="The Broad Institute Genome Sequencing Center for Infectious Disease"/>
            <person name="Wu L."/>
            <person name="Ma J."/>
        </authorList>
    </citation>
    <scope>NUCLEOTIDE SEQUENCE [LARGE SCALE GENOMIC DNA]</scope>
    <source>
        <strain evidence="3">NBRC 103627</strain>
    </source>
</reference>
<evidence type="ECO:0000256" key="1">
    <source>
        <dbReference type="SAM" id="SignalP"/>
    </source>
</evidence>
<dbReference type="EMBL" id="JBHSFY010000017">
    <property type="protein sequence ID" value="MFC4479743.1"/>
    <property type="molecule type" value="Genomic_DNA"/>
</dbReference>